<dbReference type="Pfam" id="PF01753">
    <property type="entry name" value="zf-MYND"/>
    <property type="match status" value="1"/>
</dbReference>
<dbReference type="SUPFAM" id="SSF144232">
    <property type="entry name" value="HIT/MYND zinc finger-like"/>
    <property type="match status" value="1"/>
</dbReference>
<protein>
    <recommendedName>
        <fullName evidence="5">MYND-type domain-containing protein</fullName>
    </recommendedName>
</protein>
<evidence type="ECO:0000313" key="7">
    <source>
        <dbReference type="Proteomes" id="UP000800035"/>
    </source>
</evidence>
<evidence type="ECO:0000256" key="1">
    <source>
        <dbReference type="ARBA" id="ARBA00022723"/>
    </source>
</evidence>
<evidence type="ECO:0000256" key="4">
    <source>
        <dbReference type="PROSITE-ProRule" id="PRU00134"/>
    </source>
</evidence>
<evidence type="ECO:0000256" key="2">
    <source>
        <dbReference type="ARBA" id="ARBA00022771"/>
    </source>
</evidence>
<keyword evidence="3" id="KW-0862">Zinc</keyword>
<dbReference type="Proteomes" id="UP000800035">
    <property type="component" value="Unassembled WGS sequence"/>
</dbReference>
<dbReference type="OrthoDB" id="432970at2759"/>
<dbReference type="PROSITE" id="PS50865">
    <property type="entry name" value="ZF_MYND_2"/>
    <property type="match status" value="1"/>
</dbReference>
<keyword evidence="1" id="KW-0479">Metal-binding</keyword>
<dbReference type="AlphaFoldDB" id="A0A6A5THL1"/>
<accession>A0A6A5THL1</accession>
<dbReference type="InterPro" id="IPR002893">
    <property type="entry name" value="Znf_MYND"/>
</dbReference>
<feature type="domain" description="MYND-type" evidence="5">
    <location>
        <begin position="1"/>
        <end position="36"/>
    </location>
</feature>
<reference evidence="6" key="1">
    <citation type="journal article" date="2020" name="Stud. Mycol.">
        <title>101 Dothideomycetes genomes: a test case for predicting lifestyles and emergence of pathogens.</title>
        <authorList>
            <person name="Haridas S."/>
            <person name="Albert R."/>
            <person name="Binder M."/>
            <person name="Bloem J."/>
            <person name="Labutti K."/>
            <person name="Salamov A."/>
            <person name="Andreopoulos B."/>
            <person name="Baker S."/>
            <person name="Barry K."/>
            <person name="Bills G."/>
            <person name="Bluhm B."/>
            <person name="Cannon C."/>
            <person name="Castanera R."/>
            <person name="Culley D."/>
            <person name="Daum C."/>
            <person name="Ezra D."/>
            <person name="Gonzalez J."/>
            <person name="Henrissat B."/>
            <person name="Kuo A."/>
            <person name="Liang C."/>
            <person name="Lipzen A."/>
            <person name="Lutzoni F."/>
            <person name="Magnuson J."/>
            <person name="Mondo S."/>
            <person name="Nolan M."/>
            <person name="Ohm R."/>
            <person name="Pangilinan J."/>
            <person name="Park H.-J."/>
            <person name="Ramirez L."/>
            <person name="Alfaro M."/>
            <person name="Sun H."/>
            <person name="Tritt A."/>
            <person name="Yoshinaga Y."/>
            <person name="Zwiers L.-H."/>
            <person name="Turgeon B."/>
            <person name="Goodwin S."/>
            <person name="Spatafora J."/>
            <person name="Crous P."/>
            <person name="Grigoriev I."/>
        </authorList>
    </citation>
    <scope>NUCLEOTIDE SEQUENCE</scope>
    <source>
        <strain evidence="6">CBS 675.92</strain>
    </source>
</reference>
<evidence type="ECO:0000313" key="6">
    <source>
        <dbReference type="EMBL" id="KAF1952091.1"/>
    </source>
</evidence>
<dbReference type="EMBL" id="ML977013">
    <property type="protein sequence ID" value="KAF1952091.1"/>
    <property type="molecule type" value="Genomic_DNA"/>
</dbReference>
<sequence>MADGSSCANSCAKCKVTRYCSRDCQKKDWKTHKKVCSKLAAGASNIDTEHGGADSTLKGVEKHVPDPFTRLDKGTYLHDRPETDVFKLLIDSFRMRQADDFNFENKATPRSLYTGATSSIEPFRKYLDKAAAQPECAKFGESGAWSDLRKKVTKQEISQHYGNDRMPMQMRMLAEAVYGCGTMGQDGSGIRKLMMQAESGGSEDSQFMSMFSIGH</sequence>
<evidence type="ECO:0000259" key="5">
    <source>
        <dbReference type="PROSITE" id="PS50865"/>
    </source>
</evidence>
<evidence type="ECO:0000256" key="3">
    <source>
        <dbReference type="ARBA" id="ARBA00022833"/>
    </source>
</evidence>
<proteinExistence type="predicted"/>
<gene>
    <name evidence="6" type="ORF">CC80DRAFT_528067</name>
</gene>
<keyword evidence="7" id="KW-1185">Reference proteome</keyword>
<organism evidence="6 7">
    <name type="scientific">Byssothecium circinans</name>
    <dbReference type="NCBI Taxonomy" id="147558"/>
    <lineage>
        <taxon>Eukaryota</taxon>
        <taxon>Fungi</taxon>
        <taxon>Dikarya</taxon>
        <taxon>Ascomycota</taxon>
        <taxon>Pezizomycotina</taxon>
        <taxon>Dothideomycetes</taxon>
        <taxon>Pleosporomycetidae</taxon>
        <taxon>Pleosporales</taxon>
        <taxon>Massarineae</taxon>
        <taxon>Massarinaceae</taxon>
        <taxon>Byssothecium</taxon>
    </lineage>
</organism>
<keyword evidence="2 4" id="KW-0863">Zinc-finger</keyword>
<name>A0A6A5THL1_9PLEO</name>
<dbReference type="GO" id="GO:0008270">
    <property type="term" value="F:zinc ion binding"/>
    <property type="evidence" value="ECO:0007669"/>
    <property type="project" value="UniProtKB-KW"/>
</dbReference>
<dbReference type="Gene3D" id="6.10.140.2220">
    <property type="match status" value="1"/>
</dbReference>